<dbReference type="PROSITE" id="PS50088">
    <property type="entry name" value="ANK_REPEAT"/>
    <property type="match status" value="2"/>
</dbReference>
<dbReference type="InterPro" id="IPR000582">
    <property type="entry name" value="Acyl-CoA-binding_protein"/>
</dbReference>
<evidence type="ECO:0000259" key="6">
    <source>
        <dbReference type="PROSITE" id="PS51228"/>
    </source>
</evidence>
<reference evidence="7" key="1">
    <citation type="journal article" date="2014" name="BMC Genomics">
        <title>Characterizing the developmental transcriptome of the oriental fruit fly, Bactrocera dorsalis (Diptera: Tephritidae) through comparative genomic analysis with Drosophila melanogaster utilizing modENCODE datasets.</title>
        <authorList>
            <person name="Geib S.M."/>
            <person name="Calla B."/>
            <person name="Hall B."/>
            <person name="Hou S."/>
            <person name="Manoukis N.C."/>
        </authorList>
    </citation>
    <scope>NUCLEOTIDE SEQUENCE</scope>
    <source>
        <strain evidence="7">Punador</strain>
    </source>
</reference>
<dbReference type="OrthoDB" id="10254927at2759"/>
<dbReference type="InterPro" id="IPR002110">
    <property type="entry name" value="Ankyrin_rpt"/>
</dbReference>
<dbReference type="PRINTS" id="PR00689">
    <property type="entry name" value="ACOABINDINGP"/>
</dbReference>
<accession>A0A034VTH5</accession>
<evidence type="ECO:0000256" key="4">
    <source>
        <dbReference type="ARBA" id="ARBA00023121"/>
    </source>
</evidence>
<name>A0A034VTH5_BACDO</name>
<dbReference type="EMBL" id="GAKP01013223">
    <property type="protein sequence ID" value="JAC45729.1"/>
    <property type="molecule type" value="Transcribed_RNA"/>
</dbReference>
<dbReference type="AlphaFoldDB" id="A0A034VTH5"/>
<dbReference type="PROSITE" id="PS51228">
    <property type="entry name" value="ACB_2"/>
    <property type="match status" value="1"/>
</dbReference>
<protein>
    <recommendedName>
        <fullName evidence="1">Acyl-CoA-binding domain-containing protein 6</fullName>
    </recommendedName>
</protein>
<dbReference type="SUPFAM" id="SSF48403">
    <property type="entry name" value="Ankyrin repeat"/>
    <property type="match status" value="1"/>
</dbReference>
<organism evidence="7">
    <name type="scientific">Bactrocera dorsalis</name>
    <name type="common">Oriental fruit fly</name>
    <name type="synonym">Dacus dorsalis</name>
    <dbReference type="NCBI Taxonomy" id="27457"/>
    <lineage>
        <taxon>Eukaryota</taxon>
        <taxon>Metazoa</taxon>
        <taxon>Ecdysozoa</taxon>
        <taxon>Arthropoda</taxon>
        <taxon>Hexapoda</taxon>
        <taxon>Insecta</taxon>
        <taxon>Pterygota</taxon>
        <taxon>Neoptera</taxon>
        <taxon>Endopterygota</taxon>
        <taxon>Diptera</taxon>
        <taxon>Brachycera</taxon>
        <taxon>Muscomorpha</taxon>
        <taxon>Tephritoidea</taxon>
        <taxon>Tephritidae</taxon>
        <taxon>Bactrocera</taxon>
        <taxon>Bactrocera</taxon>
    </lineage>
</organism>
<dbReference type="InterPro" id="IPR036770">
    <property type="entry name" value="Ankyrin_rpt-contain_sf"/>
</dbReference>
<evidence type="ECO:0000256" key="2">
    <source>
        <dbReference type="ARBA" id="ARBA00022737"/>
    </source>
</evidence>
<evidence type="ECO:0000313" key="7">
    <source>
        <dbReference type="EMBL" id="JAC45729.1"/>
    </source>
</evidence>
<dbReference type="SMART" id="SM00248">
    <property type="entry name" value="ANK"/>
    <property type="match status" value="2"/>
</dbReference>
<dbReference type="InterPro" id="IPR014352">
    <property type="entry name" value="FERM/acyl-CoA-bd_prot_sf"/>
</dbReference>
<keyword evidence="4" id="KW-0446">Lipid-binding</keyword>
<dbReference type="PROSITE" id="PS50297">
    <property type="entry name" value="ANK_REP_REGION"/>
    <property type="match status" value="2"/>
</dbReference>
<feature type="repeat" description="ANK" evidence="5">
    <location>
        <begin position="197"/>
        <end position="229"/>
    </location>
</feature>
<keyword evidence="3 5" id="KW-0040">ANK repeat</keyword>
<dbReference type="PANTHER" id="PTHR24119">
    <property type="entry name" value="ACYL-COA-BINDING DOMAIN-CONTAINING PROTEIN 6"/>
    <property type="match status" value="1"/>
</dbReference>
<dbReference type="Gene3D" id="1.25.40.20">
    <property type="entry name" value="Ankyrin repeat-containing domain"/>
    <property type="match status" value="1"/>
</dbReference>
<dbReference type="InterPro" id="IPR035984">
    <property type="entry name" value="Acyl-CoA-binding_sf"/>
</dbReference>
<evidence type="ECO:0000256" key="5">
    <source>
        <dbReference type="PROSITE-ProRule" id="PRU00023"/>
    </source>
</evidence>
<gene>
    <name evidence="7" type="primary">ACBD6</name>
</gene>
<dbReference type="Gene3D" id="1.20.80.10">
    <property type="match status" value="1"/>
</dbReference>
<sequence length="249" mass="28186">MSTSDFSDSDIDTEPIDEIFSEAAEHLQKIHNSLESTDLLEIYGLYKQATCGRCNTPKPSVFNMQSRSKWCAWNDLGDMSCTEAKNLYIAKVKAVDSNWLPNHESTSKRKTPSSWVVHSIPQKHEEIEQKEEHEKNVFDYIKEGNFIQLQKLLTVEIMDHLDENGMGLIHWATDRNAVEILKYLIDNGVDVNLRDSEQQTALHYAASCGHVDCIRILLDANADPGIKDADGQSSLDVADNNDIYELLKT</sequence>
<proteinExistence type="predicted"/>
<evidence type="ECO:0000256" key="1">
    <source>
        <dbReference type="ARBA" id="ARBA00018419"/>
    </source>
</evidence>
<feature type="repeat" description="ANK" evidence="5">
    <location>
        <begin position="164"/>
        <end position="196"/>
    </location>
</feature>
<dbReference type="Pfam" id="PF00887">
    <property type="entry name" value="ACBP"/>
    <property type="match status" value="1"/>
</dbReference>
<dbReference type="Pfam" id="PF12796">
    <property type="entry name" value="Ank_2"/>
    <property type="match status" value="1"/>
</dbReference>
<feature type="domain" description="ACB" evidence="6">
    <location>
        <begin position="16"/>
        <end position="101"/>
    </location>
</feature>
<dbReference type="SUPFAM" id="SSF47027">
    <property type="entry name" value="Acyl-CoA binding protein"/>
    <property type="match status" value="1"/>
</dbReference>
<dbReference type="GO" id="GO:0000062">
    <property type="term" value="F:fatty-acyl-CoA binding"/>
    <property type="evidence" value="ECO:0007669"/>
    <property type="project" value="InterPro"/>
</dbReference>
<dbReference type="PANTHER" id="PTHR24119:SF0">
    <property type="entry name" value="ACYL-COA-BINDING DOMAIN-CONTAINING PROTEIN 6"/>
    <property type="match status" value="1"/>
</dbReference>
<keyword evidence="2" id="KW-0677">Repeat</keyword>
<evidence type="ECO:0000256" key="3">
    <source>
        <dbReference type="ARBA" id="ARBA00023043"/>
    </source>
</evidence>